<evidence type="ECO:0000256" key="2">
    <source>
        <dbReference type="ARBA" id="ARBA00022714"/>
    </source>
</evidence>
<dbReference type="HOGENOM" id="CLU_026126_3_2_1"/>
<gene>
    <name evidence="10" type="primary">11406712</name>
    <name evidence="8" type="ordered locus">MTR_7g079520</name>
</gene>
<keyword evidence="2" id="KW-0001">2Fe-2S</keyword>
<evidence type="ECO:0000256" key="3">
    <source>
        <dbReference type="ARBA" id="ARBA00022723"/>
    </source>
</evidence>
<keyword evidence="6" id="KW-0676">Redox-active center</keyword>
<keyword evidence="11" id="KW-1185">Reference proteome</keyword>
<evidence type="ECO:0000259" key="7">
    <source>
        <dbReference type="Pfam" id="PF00462"/>
    </source>
</evidence>
<reference evidence="8 11" key="3">
    <citation type="journal article" date="2014" name="BMC Genomics">
        <title>An improved genome release (version Mt4.0) for the model legume Medicago truncatula.</title>
        <authorList>
            <person name="Tang H."/>
            <person name="Krishnakumar V."/>
            <person name="Bidwell S."/>
            <person name="Rosen B."/>
            <person name="Chan A."/>
            <person name="Zhou S."/>
            <person name="Gentzbittel L."/>
            <person name="Childs K.L."/>
            <person name="Yandell M."/>
            <person name="Gundlach H."/>
            <person name="Mayer K.F."/>
            <person name="Schwartz D.C."/>
            <person name="Town C.D."/>
        </authorList>
    </citation>
    <scope>GENOME REANNOTATION</scope>
    <source>
        <strain evidence="10 11">cv. Jemalong A17</strain>
    </source>
</reference>
<proteinExistence type="evidence at transcript level"/>
<dbReference type="EMBL" id="BT146498">
    <property type="protein sequence ID" value="AFK46292.1"/>
    <property type="molecule type" value="mRNA"/>
</dbReference>
<dbReference type="OMA" id="QYSSWPT"/>
<dbReference type="FunFam" id="3.40.30.10:FF:000005">
    <property type="entry name" value="Glutaredoxin 5"/>
    <property type="match status" value="1"/>
</dbReference>
<dbReference type="GO" id="GO:0046872">
    <property type="term" value="F:metal ion binding"/>
    <property type="evidence" value="ECO:0007669"/>
    <property type="project" value="UniProtKB-KW"/>
</dbReference>
<keyword evidence="4" id="KW-0408">Iron</keyword>
<reference evidence="8 11" key="1">
    <citation type="journal article" date="2011" name="Nature">
        <title>The Medicago genome provides insight into the evolution of rhizobial symbioses.</title>
        <authorList>
            <person name="Young N.D."/>
            <person name="Debelle F."/>
            <person name="Oldroyd G.E."/>
            <person name="Geurts R."/>
            <person name="Cannon S.B."/>
            <person name="Udvardi M.K."/>
            <person name="Benedito V.A."/>
            <person name="Mayer K.F."/>
            <person name="Gouzy J."/>
            <person name="Schoof H."/>
            <person name="Van de Peer Y."/>
            <person name="Proost S."/>
            <person name="Cook D.R."/>
            <person name="Meyers B.C."/>
            <person name="Spannagl M."/>
            <person name="Cheung F."/>
            <person name="De Mita S."/>
            <person name="Krishnakumar V."/>
            <person name="Gundlach H."/>
            <person name="Zhou S."/>
            <person name="Mudge J."/>
            <person name="Bharti A.K."/>
            <person name="Murray J.D."/>
            <person name="Naoumkina M.A."/>
            <person name="Rosen B."/>
            <person name="Silverstein K.A."/>
            <person name="Tang H."/>
            <person name="Rombauts S."/>
            <person name="Zhao P.X."/>
            <person name="Zhou P."/>
            <person name="Barbe V."/>
            <person name="Bardou P."/>
            <person name="Bechner M."/>
            <person name="Bellec A."/>
            <person name="Berger A."/>
            <person name="Berges H."/>
            <person name="Bidwell S."/>
            <person name="Bisseling T."/>
            <person name="Choisne N."/>
            <person name="Couloux A."/>
            <person name="Denny R."/>
            <person name="Deshpande S."/>
            <person name="Dai X."/>
            <person name="Doyle J.J."/>
            <person name="Dudez A.M."/>
            <person name="Farmer A.D."/>
            <person name="Fouteau S."/>
            <person name="Franken C."/>
            <person name="Gibelin C."/>
            <person name="Gish J."/>
            <person name="Goldstein S."/>
            <person name="Gonzalez A.J."/>
            <person name="Green P.J."/>
            <person name="Hallab A."/>
            <person name="Hartog M."/>
            <person name="Hua A."/>
            <person name="Humphray S.J."/>
            <person name="Jeong D.H."/>
            <person name="Jing Y."/>
            <person name="Jocker A."/>
            <person name="Kenton S.M."/>
            <person name="Kim D.J."/>
            <person name="Klee K."/>
            <person name="Lai H."/>
            <person name="Lang C."/>
            <person name="Lin S."/>
            <person name="Macmil S.L."/>
            <person name="Magdelenat G."/>
            <person name="Matthews L."/>
            <person name="McCorrison J."/>
            <person name="Monaghan E.L."/>
            <person name="Mun J.H."/>
            <person name="Najar F.Z."/>
            <person name="Nicholson C."/>
            <person name="Noirot C."/>
            <person name="O'Bleness M."/>
            <person name="Paule C.R."/>
            <person name="Poulain J."/>
            <person name="Prion F."/>
            <person name="Qin B."/>
            <person name="Qu C."/>
            <person name="Retzel E.F."/>
            <person name="Riddle C."/>
            <person name="Sallet E."/>
            <person name="Samain S."/>
            <person name="Samson N."/>
            <person name="Sanders I."/>
            <person name="Saurat O."/>
            <person name="Scarpelli C."/>
            <person name="Schiex T."/>
            <person name="Segurens B."/>
            <person name="Severin A.J."/>
            <person name="Sherrier D.J."/>
            <person name="Shi R."/>
            <person name="Sims S."/>
            <person name="Singer S.R."/>
            <person name="Sinharoy S."/>
            <person name="Sterck L."/>
            <person name="Viollet A."/>
            <person name="Wang B.B."/>
            <person name="Wang K."/>
            <person name="Wang M."/>
            <person name="Wang X."/>
            <person name="Warfsmann J."/>
            <person name="Weissenbach J."/>
            <person name="White D.D."/>
            <person name="White J.D."/>
            <person name="Wiley G.B."/>
            <person name="Wincker P."/>
            <person name="Xing Y."/>
            <person name="Yang L."/>
            <person name="Yao Z."/>
            <person name="Ying F."/>
            <person name="Zhai J."/>
            <person name="Zhou L."/>
            <person name="Zuber A."/>
            <person name="Denarie J."/>
            <person name="Dixon R.A."/>
            <person name="May G.D."/>
            <person name="Schwartz D.C."/>
            <person name="Rogers J."/>
            <person name="Quetier F."/>
            <person name="Town C.D."/>
            <person name="Roe B.A."/>
        </authorList>
    </citation>
    <scope>NUCLEOTIDE SEQUENCE [LARGE SCALE GENOMIC DNA]</scope>
    <source>
        <strain evidence="8">A17</strain>
        <strain evidence="10 11">cv. Jemalong A17</strain>
    </source>
</reference>
<dbReference type="GO" id="GO:0051537">
    <property type="term" value="F:2 iron, 2 sulfur cluster binding"/>
    <property type="evidence" value="ECO:0007669"/>
    <property type="project" value="UniProtKB-KW"/>
</dbReference>
<dbReference type="KEGG" id="mtr:11406712"/>
<organism evidence="8 11">
    <name type="scientific">Medicago truncatula</name>
    <name type="common">Barrel medic</name>
    <name type="synonym">Medicago tribuloides</name>
    <dbReference type="NCBI Taxonomy" id="3880"/>
    <lineage>
        <taxon>Eukaryota</taxon>
        <taxon>Viridiplantae</taxon>
        <taxon>Streptophyta</taxon>
        <taxon>Embryophyta</taxon>
        <taxon>Tracheophyta</taxon>
        <taxon>Spermatophyta</taxon>
        <taxon>Magnoliopsida</taxon>
        <taxon>eudicotyledons</taxon>
        <taxon>Gunneridae</taxon>
        <taxon>Pentapetalae</taxon>
        <taxon>rosids</taxon>
        <taxon>fabids</taxon>
        <taxon>Fabales</taxon>
        <taxon>Fabaceae</taxon>
        <taxon>Papilionoideae</taxon>
        <taxon>50 kb inversion clade</taxon>
        <taxon>NPAAA clade</taxon>
        <taxon>Hologalegina</taxon>
        <taxon>IRL clade</taxon>
        <taxon>Trifolieae</taxon>
        <taxon>Medicago</taxon>
    </lineage>
</organism>
<dbReference type="InterPro" id="IPR004480">
    <property type="entry name" value="Monothiol_GRX-rel"/>
</dbReference>
<dbReference type="NCBIfam" id="TIGR00365">
    <property type="entry name" value="Grx4 family monothiol glutaredoxin"/>
    <property type="match status" value="1"/>
</dbReference>
<comment type="similarity">
    <text evidence="1">Belongs to the glutaredoxin family. CGFS subfamily.</text>
</comment>
<dbReference type="InterPro" id="IPR002109">
    <property type="entry name" value="Glutaredoxin"/>
</dbReference>
<dbReference type="Proteomes" id="UP000002051">
    <property type="component" value="Unassembled WGS sequence"/>
</dbReference>
<dbReference type="PaxDb" id="3880-AES80345"/>
<dbReference type="InterPro" id="IPR033658">
    <property type="entry name" value="GRX_PICOT-like"/>
</dbReference>
<dbReference type="CDD" id="cd03028">
    <property type="entry name" value="GRX_PICOT_like"/>
    <property type="match status" value="1"/>
</dbReference>
<dbReference type="PROSITE" id="PS51354">
    <property type="entry name" value="GLUTAREDOXIN_2"/>
    <property type="match status" value="1"/>
</dbReference>
<evidence type="ECO:0000256" key="5">
    <source>
        <dbReference type="ARBA" id="ARBA00023014"/>
    </source>
</evidence>
<dbReference type="OrthoDB" id="415696at2759"/>
<evidence type="ECO:0000256" key="1">
    <source>
        <dbReference type="ARBA" id="ARBA00008983"/>
    </source>
</evidence>
<evidence type="ECO:0000256" key="4">
    <source>
        <dbReference type="ARBA" id="ARBA00023004"/>
    </source>
</evidence>
<dbReference type="STRING" id="3880.G7KQL7"/>
<evidence type="ECO:0000313" key="10">
    <source>
        <dbReference type="EnsemblPlants" id="AES80345"/>
    </source>
</evidence>
<evidence type="ECO:0000313" key="8">
    <source>
        <dbReference type="EMBL" id="AES80345.1"/>
    </source>
</evidence>
<accession>G7KQL7</accession>
<dbReference type="SUPFAM" id="SSF52833">
    <property type="entry name" value="Thioredoxin-like"/>
    <property type="match status" value="1"/>
</dbReference>
<dbReference type="PANTHER" id="PTHR10293:SF72">
    <property type="entry name" value="MONOTHIOL GLUTAREDOXIN-S14, CHLOROPLASTIC"/>
    <property type="match status" value="1"/>
</dbReference>
<dbReference type="Pfam" id="PF00462">
    <property type="entry name" value="Glutaredoxin"/>
    <property type="match status" value="1"/>
</dbReference>
<dbReference type="ExpressionAtlas" id="G7KQL7">
    <property type="expression patterns" value="differential"/>
</dbReference>
<dbReference type="InterPro" id="IPR036249">
    <property type="entry name" value="Thioredoxin-like_sf"/>
</dbReference>
<reference evidence="9" key="2">
    <citation type="submission" date="2012-05" db="EMBL/GenBank/DDBJ databases">
        <authorList>
            <person name="Krishnakumar V."/>
            <person name="Cheung F."/>
            <person name="Xiao Y."/>
            <person name="Chan A."/>
            <person name="Moskal W.A."/>
            <person name="Town C.D."/>
        </authorList>
    </citation>
    <scope>NUCLEOTIDE SEQUENCE</scope>
</reference>
<sequence length="181" mass="20210">MSFSSCVKPFPLQVHLHPTTSCFNSHVSGTTTTTTSSLSLPPRSSLVLKQNTILHSQPKFQLKQRFSTTIRCSALTPELKTTLDKVVTSNKIVLFMKGTKDFPQCGFSNTVVQILRSLNASFETINILDNDMLRQGLKEYSSWPTFPQLYIDGEFFGGCDITVEAYKNGELQELVEKAMCS</sequence>
<keyword evidence="5" id="KW-0411">Iron-sulfur</keyword>
<dbReference type="AlphaFoldDB" id="G7KQL7"/>
<evidence type="ECO:0000313" key="11">
    <source>
        <dbReference type="Proteomes" id="UP000002051"/>
    </source>
</evidence>
<dbReference type="Gene3D" id="3.40.30.10">
    <property type="entry name" value="Glutaredoxin"/>
    <property type="match status" value="1"/>
</dbReference>
<feature type="domain" description="Glutaredoxin" evidence="7">
    <location>
        <begin position="92"/>
        <end position="155"/>
    </location>
</feature>
<dbReference type="EnsemblPlants" id="AES80345">
    <property type="protein sequence ID" value="AES80345"/>
    <property type="gene ID" value="MTR_7g079520"/>
</dbReference>
<reference evidence="10" key="4">
    <citation type="submission" date="2015-04" db="UniProtKB">
        <authorList>
            <consortium name="EnsemblPlants"/>
        </authorList>
    </citation>
    <scope>IDENTIFICATION</scope>
    <source>
        <strain evidence="10">cv. Jemalong A17</strain>
    </source>
</reference>
<evidence type="ECO:0000313" key="9">
    <source>
        <dbReference type="EMBL" id="AFK46292.1"/>
    </source>
</evidence>
<dbReference type="PANTHER" id="PTHR10293">
    <property type="entry name" value="GLUTAREDOXIN FAMILY MEMBER"/>
    <property type="match status" value="1"/>
</dbReference>
<dbReference type="EMBL" id="CM001223">
    <property type="protein sequence ID" value="AES80345.1"/>
    <property type="molecule type" value="Genomic_DNA"/>
</dbReference>
<name>G7KQL7_MEDTR</name>
<keyword evidence="3" id="KW-0479">Metal-binding</keyword>
<dbReference type="eggNOG" id="KOG0911">
    <property type="taxonomic scope" value="Eukaryota"/>
</dbReference>
<evidence type="ECO:0000256" key="6">
    <source>
        <dbReference type="ARBA" id="ARBA00023284"/>
    </source>
</evidence>
<protein>
    <submittedName>
        <fullName evidence="8">Grx4 family monothiol glutaredoxin</fullName>
    </submittedName>
</protein>